<dbReference type="eggNOG" id="COG1075">
    <property type="taxonomic scope" value="Bacteria"/>
</dbReference>
<dbReference type="InterPro" id="IPR002918">
    <property type="entry name" value="Lipase_EstA/Esterase_EstB"/>
</dbReference>
<evidence type="ECO:0000313" key="2">
    <source>
        <dbReference type="Proteomes" id="UP000010988"/>
    </source>
</evidence>
<name>L7KGR3_9ACTN</name>
<dbReference type="InterPro" id="IPR029058">
    <property type="entry name" value="AB_hydrolase_fold"/>
</dbReference>
<organism evidence="1 2">
    <name type="scientific">Gordonia aichiensis NBRC 108223</name>
    <dbReference type="NCBI Taxonomy" id="1220583"/>
    <lineage>
        <taxon>Bacteria</taxon>
        <taxon>Bacillati</taxon>
        <taxon>Actinomycetota</taxon>
        <taxon>Actinomycetes</taxon>
        <taxon>Mycobacteriales</taxon>
        <taxon>Gordoniaceae</taxon>
        <taxon>Gordonia</taxon>
    </lineage>
</organism>
<comment type="caution">
    <text evidence="1">The sequence shown here is derived from an EMBL/GenBank/DDBJ whole genome shotgun (WGS) entry which is preliminary data.</text>
</comment>
<dbReference type="Pfam" id="PF01674">
    <property type="entry name" value="Lipase_2"/>
    <property type="match status" value="1"/>
</dbReference>
<evidence type="ECO:0000313" key="1">
    <source>
        <dbReference type="EMBL" id="GAC47127.1"/>
    </source>
</evidence>
<dbReference type="AlphaFoldDB" id="L7KGR3"/>
<dbReference type="PANTHER" id="PTHR32015:SF1">
    <property type="entry name" value="LIPASE"/>
    <property type="match status" value="1"/>
</dbReference>
<dbReference type="Gene3D" id="3.40.50.1820">
    <property type="entry name" value="alpha/beta hydrolase"/>
    <property type="match status" value="1"/>
</dbReference>
<dbReference type="PANTHER" id="PTHR32015">
    <property type="entry name" value="FASTING INDUCED LIPASE"/>
    <property type="match status" value="1"/>
</dbReference>
<dbReference type="GO" id="GO:0016042">
    <property type="term" value="P:lipid catabolic process"/>
    <property type="evidence" value="ECO:0007669"/>
    <property type="project" value="InterPro"/>
</dbReference>
<dbReference type="EMBL" id="BANR01000003">
    <property type="protein sequence ID" value="GAC47127.1"/>
    <property type="molecule type" value="Genomic_DNA"/>
</dbReference>
<protein>
    <submittedName>
        <fullName evidence="1">Triacylglycerol lipase</fullName>
    </submittedName>
</protein>
<sequence length="322" mass="34778">MQQKRIRALWSAITAITVVVTALVLGEPSADAAPRLPVTYNFLDGARAELAHPGGSLPGTNDFSCSPAPRHPRPVVLVHGSGGGRQTNWATMAPALANEGYCVFAPTYGTLSTQWPASALGGLGPKDDSAWQLKAFMSKVMTATHTDQIDIVGHSLGTEIPTYWMKYLGGRGHVAHYISLAPYWRQGPDDDDARGESIAEFRRALGIPAPTRPACPDCVAPPRQLDFNHAVRQPTPYLEGVRYTNIVTRFDDIVTPYWVGILPGGPRTSVRNIELQDGCDRDFADHLSIVSDRRAVAYVLNALDPAHPRPVPCAFVPPVTGG</sequence>
<dbReference type="SUPFAM" id="SSF53474">
    <property type="entry name" value="alpha/beta-Hydrolases"/>
    <property type="match status" value="1"/>
</dbReference>
<dbReference type="GO" id="GO:0016298">
    <property type="term" value="F:lipase activity"/>
    <property type="evidence" value="ECO:0007669"/>
    <property type="project" value="TreeGrafter"/>
</dbReference>
<accession>L7KGR3</accession>
<proteinExistence type="predicted"/>
<reference evidence="1 2" key="1">
    <citation type="submission" date="2012-12" db="EMBL/GenBank/DDBJ databases">
        <title>Whole genome shotgun sequence of Gordonia aichiensis NBRC 108223.</title>
        <authorList>
            <person name="Isaki-Nakamura S."/>
            <person name="Hosoyama A."/>
            <person name="Tsuchikane K."/>
            <person name="Ando Y."/>
            <person name="Baba S."/>
            <person name="Ohji S."/>
            <person name="Hamada M."/>
            <person name="Tamura T."/>
            <person name="Yamazoe A."/>
            <person name="Yamazaki S."/>
            <person name="Fujita N."/>
        </authorList>
    </citation>
    <scope>NUCLEOTIDE SEQUENCE [LARGE SCALE GENOMIC DNA]</scope>
    <source>
        <strain evidence="1 2">NBRC 108223</strain>
    </source>
</reference>
<dbReference type="RefSeq" id="WP_005169833.1">
    <property type="nucleotide sequence ID" value="NZ_BANR01000003.1"/>
</dbReference>
<gene>
    <name evidence="1" type="primary">lip</name>
    <name evidence="1" type="ORF">GOACH_03_01440</name>
</gene>
<dbReference type="OrthoDB" id="8871309at2"/>
<keyword evidence="2" id="KW-1185">Reference proteome</keyword>
<dbReference type="Proteomes" id="UP000010988">
    <property type="component" value="Unassembled WGS sequence"/>
</dbReference>
<dbReference type="STRING" id="1220583.GOACH_03_01440"/>